<dbReference type="GO" id="GO:0016747">
    <property type="term" value="F:acyltransferase activity, transferring groups other than amino-acyl groups"/>
    <property type="evidence" value="ECO:0007669"/>
    <property type="project" value="TreeGrafter"/>
</dbReference>
<dbReference type="EMBL" id="BMUB01000008">
    <property type="protein sequence ID" value="GGU82198.1"/>
    <property type="molecule type" value="Genomic_DNA"/>
</dbReference>
<dbReference type="InterPro" id="IPR050583">
    <property type="entry name" value="Mycobacterial_A85_antigen"/>
</dbReference>
<name>A0A8H9LT38_KITAU</name>
<keyword evidence="1" id="KW-0472">Membrane</keyword>
<evidence type="ECO:0000256" key="1">
    <source>
        <dbReference type="SAM" id="Phobius"/>
    </source>
</evidence>
<dbReference type="Gene3D" id="3.40.50.1820">
    <property type="entry name" value="alpha/beta hydrolase"/>
    <property type="match status" value="1"/>
</dbReference>
<protein>
    <submittedName>
        <fullName evidence="2">Esterase</fullName>
    </submittedName>
</protein>
<evidence type="ECO:0000313" key="3">
    <source>
        <dbReference type="Proteomes" id="UP000610124"/>
    </source>
</evidence>
<comment type="caution">
    <text evidence="2">The sequence shown here is derived from an EMBL/GenBank/DDBJ whole genome shotgun (WGS) entry which is preliminary data.</text>
</comment>
<dbReference type="InterPro" id="IPR029058">
    <property type="entry name" value="AB_hydrolase_fold"/>
</dbReference>
<dbReference type="AlphaFoldDB" id="A0A8H9LT38"/>
<dbReference type="PANTHER" id="PTHR48098">
    <property type="entry name" value="ENTEROCHELIN ESTERASE-RELATED"/>
    <property type="match status" value="1"/>
</dbReference>
<feature type="transmembrane region" description="Helical" evidence="1">
    <location>
        <begin position="15"/>
        <end position="35"/>
    </location>
</feature>
<reference evidence="2" key="2">
    <citation type="submission" date="2020-09" db="EMBL/GenBank/DDBJ databases">
        <authorList>
            <person name="Sun Q."/>
            <person name="Ohkuma M."/>
        </authorList>
    </citation>
    <scope>NUCLEOTIDE SEQUENCE</scope>
    <source>
        <strain evidence="2">JCM 4434</strain>
    </source>
</reference>
<dbReference type="InterPro" id="IPR000801">
    <property type="entry name" value="Esterase-like"/>
</dbReference>
<proteinExistence type="predicted"/>
<evidence type="ECO:0000313" key="2">
    <source>
        <dbReference type="EMBL" id="GGU82198.1"/>
    </source>
</evidence>
<feature type="transmembrane region" description="Helical" evidence="1">
    <location>
        <begin position="47"/>
        <end position="68"/>
    </location>
</feature>
<dbReference type="KEGG" id="kau:B6264_09755"/>
<keyword evidence="1" id="KW-1133">Transmembrane helix</keyword>
<keyword evidence="1" id="KW-0812">Transmembrane</keyword>
<dbReference type="SUPFAM" id="SSF53474">
    <property type="entry name" value="alpha/beta-Hydrolases"/>
    <property type="match status" value="1"/>
</dbReference>
<organism evidence="2 3">
    <name type="scientific">Kitasatospora aureofaciens</name>
    <name type="common">Streptomyces aureofaciens</name>
    <dbReference type="NCBI Taxonomy" id="1894"/>
    <lineage>
        <taxon>Bacteria</taxon>
        <taxon>Bacillati</taxon>
        <taxon>Actinomycetota</taxon>
        <taxon>Actinomycetes</taxon>
        <taxon>Kitasatosporales</taxon>
        <taxon>Streptomycetaceae</taxon>
        <taxon>Kitasatospora</taxon>
    </lineage>
</organism>
<sequence length="392" mass="42440">MSHRKADGMELTSEALVNSLLALGVVALVSTLWVWPRLASQRPLPVLGRIGLLTVVQVSILAVLALSVNNSFGFYTSWDDLLNPGGAKRVLTSNENHKGGTPVSDQLVQPTDEGGLEGVGNLPKGAPEEVGKIESVRVNGKETGFSDQMFVYLPPEYFDPKFALVRFPVVLALAGFPGTTLNLLKELPLLQTAVELQHSGKMPPTVLVLARPAVVPARDTECVDVPGGPRTETWFVKDVPAALHSAYRLGRSAGSWGLFGYSTGGSCAMRLSMRFPNVYGNAAGLHGDFAVRQDQYTGGDLFNGDKTLTQQHDLDWRLQNLPAPPLNLLVVSTRKEADYPQTVQFVEQAAQVSAANPQFKVESLYLDDGGHNFDSWTRELPASLEWLGSHLG</sequence>
<gene>
    <name evidence="2" type="ORF">GCM10010502_37660</name>
</gene>
<dbReference type="PANTHER" id="PTHR48098:SF1">
    <property type="entry name" value="DIACYLGLYCEROL ACYLTRANSFERASE_MYCOLYLTRANSFERASE AG85A"/>
    <property type="match status" value="1"/>
</dbReference>
<dbReference type="Pfam" id="PF00756">
    <property type="entry name" value="Esterase"/>
    <property type="match status" value="1"/>
</dbReference>
<accession>A0A8H9LT38</accession>
<reference evidence="2" key="1">
    <citation type="journal article" date="2014" name="Int. J. Syst. Evol. Microbiol.">
        <title>Complete genome sequence of Corynebacterium casei LMG S-19264T (=DSM 44701T), isolated from a smear-ripened cheese.</title>
        <authorList>
            <consortium name="US DOE Joint Genome Institute (JGI-PGF)"/>
            <person name="Walter F."/>
            <person name="Albersmeier A."/>
            <person name="Kalinowski J."/>
            <person name="Ruckert C."/>
        </authorList>
    </citation>
    <scope>NUCLEOTIDE SEQUENCE</scope>
    <source>
        <strain evidence="2">JCM 4434</strain>
    </source>
</reference>
<dbReference type="Proteomes" id="UP000610124">
    <property type="component" value="Unassembled WGS sequence"/>
</dbReference>